<dbReference type="PANTHER" id="PTHR30146">
    <property type="entry name" value="LACI-RELATED TRANSCRIPTIONAL REPRESSOR"/>
    <property type="match status" value="1"/>
</dbReference>
<dbReference type="SUPFAM" id="SSF53822">
    <property type="entry name" value="Periplasmic binding protein-like I"/>
    <property type="match status" value="1"/>
</dbReference>
<keyword evidence="1" id="KW-0805">Transcription regulation</keyword>
<evidence type="ECO:0000313" key="5">
    <source>
        <dbReference type="EMBL" id="AWB65442.1"/>
    </source>
</evidence>
<reference evidence="5 6" key="1">
    <citation type="submission" date="2018-01" db="EMBL/GenBank/DDBJ databases">
        <title>Genome sequence of a Cantenovulum-like bacteria.</title>
        <authorList>
            <person name="Tan W.R."/>
            <person name="Lau N.-S."/>
            <person name="Go F."/>
            <person name="Amirul A.-A.A."/>
        </authorList>
    </citation>
    <scope>NUCLEOTIDE SEQUENCE [LARGE SCALE GENOMIC DNA]</scope>
    <source>
        <strain evidence="5 6">CCB-QB4</strain>
    </source>
</reference>
<feature type="domain" description="HTH lacI-type" evidence="4">
    <location>
        <begin position="11"/>
        <end position="65"/>
    </location>
</feature>
<proteinExistence type="predicted"/>
<dbReference type="InterPro" id="IPR010982">
    <property type="entry name" value="Lambda_DNA-bd_dom_sf"/>
</dbReference>
<gene>
    <name evidence="5" type="ORF">C2869_02875</name>
</gene>
<dbReference type="CDD" id="cd01392">
    <property type="entry name" value="HTH_LacI"/>
    <property type="match status" value="1"/>
</dbReference>
<dbReference type="Gene3D" id="3.40.50.2300">
    <property type="match status" value="2"/>
</dbReference>
<dbReference type="GO" id="GO:0055085">
    <property type="term" value="P:transmembrane transport"/>
    <property type="evidence" value="ECO:0007669"/>
    <property type="project" value="UniProtKB-ARBA"/>
</dbReference>
<protein>
    <submittedName>
        <fullName evidence="5">LacI family transcriptional regulator</fullName>
    </submittedName>
</protein>
<dbReference type="PRINTS" id="PR00036">
    <property type="entry name" value="HTHLACI"/>
</dbReference>
<dbReference type="SMART" id="SM00354">
    <property type="entry name" value="HTH_LACI"/>
    <property type="match status" value="1"/>
</dbReference>
<dbReference type="InterPro" id="IPR025997">
    <property type="entry name" value="SBP_2_dom"/>
</dbReference>
<dbReference type="EMBL" id="CP026604">
    <property type="protein sequence ID" value="AWB65442.1"/>
    <property type="molecule type" value="Genomic_DNA"/>
</dbReference>
<name>A0A2S0VMN1_9ALTE</name>
<dbReference type="PANTHER" id="PTHR30146:SF152">
    <property type="entry name" value="TRANSCRIPTIONAL REGULATORY PROTEIN"/>
    <property type="match status" value="1"/>
</dbReference>
<accession>A0A2S0VMN1</accession>
<dbReference type="CDD" id="cd06307">
    <property type="entry name" value="PBP1_sugar_binding"/>
    <property type="match status" value="1"/>
</dbReference>
<dbReference type="SUPFAM" id="SSF47413">
    <property type="entry name" value="lambda repressor-like DNA-binding domains"/>
    <property type="match status" value="1"/>
</dbReference>
<dbReference type="AlphaFoldDB" id="A0A2S0VMN1"/>
<evidence type="ECO:0000259" key="4">
    <source>
        <dbReference type="PROSITE" id="PS50932"/>
    </source>
</evidence>
<keyword evidence="3" id="KW-0804">Transcription</keyword>
<dbReference type="GO" id="GO:0003700">
    <property type="term" value="F:DNA-binding transcription factor activity"/>
    <property type="evidence" value="ECO:0007669"/>
    <property type="project" value="TreeGrafter"/>
</dbReference>
<evidence type="ECO:0000313" key="6">
    <source>
        <dbReference type="Proteomes" id="UP000244441"/>
    </source>
</evidence>
<dbReference type="InterPro" id="IPR028082">
    <property type="entry name" value="Peripla_BP_I"/>
</dbReference>
<dbReference type="Gene3D" id="1.10.260.40">
    <property type="entry name" value="lambda repressor-like DNA-binding domains"/>
    <property type="match status" value="1"/>
</dbReference>
<dbReference type="GO" id="GO:0000976">
    <property type="term" value="F:transcription cis-regulatory region binding"/>
    <property type="evidence" value="ECO:0007669"/>
    <property type="project" value="TreeGrafter"/>
</dbReference>
<organism evidence="5 6">
    <name type="scientific">Saccharobesus litoralis</name>
    <dbReference type="NCBI Taxonomy" id="2172099"/>
    <lineage>
        <taxon>Bacteria</taxon>
        <taxon>Pseudomonadati</taxon>
        <taxon>Pseudomonadota</taxon>
        <taxon>Gammaproteobacteria</taxon>
        <taxon>Alteromonadales</taxon>
        <taxon>Alteromonadaceae</taxon>
        <taxon>Saccharobesus</taxon>
    </lineage>
</organism>
<evidence type="ECO:0000256" key="1">
    <source>
        <dbReference type="ARBA" id="ARBA00023015"/>
    </source>
</evidence>
<dbReference type="PROSITE" id="PS50932">
    <property type="entry name" value="HTH_LACI_2"/>
    <property type="match status" value="1"/>
</dbReference>
<dbReference type="Pfam" id="PF00356">
    <property type="entry name" value="LacI"/>
    <property type="match status" value="1"/>
</dbReference>
<keyword evidence="2" id="KW-0238">DNA-binding</keyword>
<dbReference type="InterPro" id="IPR000843">
    <property type="entry name" value="HTH_LacI"/>
</dbReference>
<dbReference type="Proteomes" id="UP000244441">
    <property type="component" value="Chromosome"/>
</dbReference>
<evidence type="ECO:0000256" key="3">
    <source>
        <dbReference type="ARBA" id="ARBA00023163"/>
    </source>
</evidence>
<evidence type="ECO:0000256" key="2">
    <source>
        <dbReference type="ARBA" id="ARBA00023125"/>
    </source>
</evidence>
<sequence length="347" mass="38602">MPMILGVKLKITLKDIAAEAGVSRATVDRVLNGRGKVSQYTIDRVNQAVEKFNNRLTPTSASHVTTSYNFDFIFPTRHSRLLDFYSRQINAIHQICGLNDVNVRIHRVEAFQPQLLADKLLEVAQDSHGIAFVALEHPLVRDAVDTVINQNVNVITLVNDISGTDRHAYIGIDNRAAGRTAAHIMGRFLGKNAQGKIGLFIGSHAYLGHEERESGFRSLLRAQYPNLQIIEMPEVLDNDDNAQQIFIESLKGTKDLLGIYNIGGGTEGIAQALKSLNMEHECVFIAHELFEHTRAHLVTGTIDAIINQDLALEADNAIKILRSRIENNSIINLPKPKVEVYFPENIT</sequence>
<dbReference type="Pfam" id="PF13407">
    <property type="entry name" value="Peripla_BP_4"/>
    <property type="match status" value="1"/>
</dbReference>
<dbReference type="PROSITE" id="PS00356">
    <property type="entry name" value="HTH_LACI_1"/>
    <property type="match status" value="1"/>
</dbReference>
<dbReference type="KEGG" id="cate:C2869_02875"/>
<keyword evidence="6" id="KW-1185">Reference proteome</keyword>